<reference evidence="3 4" key="1">
    <citation type="submission" date="2023-03" db="EMBL/GenBank/DDBJ databases">
        <title>Description of Hydrogenimonas sp. ISO32.</title>
        <authorList>
            <person name="Mino S."/>
            <person name="Fukazawa S."/>
            <person name="Sawabe T."/>
        </authorList>
    </citation>
    <scope>NUCLEOTIDE SEQUENCE [LARGE SCALE GENOMIC DNA]</scope>
    <source>
        <strain evidence="3 4">ISO32</strain>
    </source>
</reference>
<dbReference type="GO" id="GO:0008168">
    <property type="term" value="F:methyltransferase activity"/>
    <property type="evidence" value="ECO:0007669"/>
    <property type="project" value="UniProtKB-KW"/>
</dbReference>
<dbReference type="Pfam" id="PF13847">
    <property type="entry name" value="Methyltransf_31"/>
    <property type="match status" value="1"/>
</dbReference>
<dbReference type="InterPro" id="IPR029063">
    <property type="entry name" value="SAM-dependent_MTases_sf"/>
</dbReference>
<keyword evidence="3" id="KW-0808">Transferase</keyword>
<evidence type="ECO:0000313" key="3">
    <source>
        <dbReference type="EMBL" id="BDY12968.1"/>
    </source>
</evidence>
<gene>
    <name evidence="2" type="ORF">HCR_11630</name>
    <name evidence="3" type="ORF">HCR_12800</name>
</gene>
<dbReference type="EMBL" id="AP027370">
    <property type="protein sequence ID" value="BDY12968.1"/>
    <property type="molecule type" value="Genomic_DNA"/>
</dbReference>
<proteinExistence type="predicted"/>
<dbReference type="Proteomes" id="UP001321445">
    <property type="component" value="Chromosome"/>
</dbReference>
<dbReference type="EMBL" id="AP027370">
    <property type="protein sequence ID" value="BDY12851.1"/>
    <property type="molecule type" value="Genomic_DNA"/>
</dbReference>
<evidence type="ECO:0000259" key="1">
    <source>
        <dbReference type="Pfam" id="PF13847"/>
    </source>
</evidence>
<evidence type="ECO:0000313" key="2">
    <source>
        <dbReference type="EMBL" id="BDY12851.1"/>
    </source>
</evidence>
<sequence>MARIDQSLFYIRSIERHGFNARGVAWSDEMRQRRRFTMLLKQIKDIRNRTVVDAGCGFGDLYLHMREKSLLPKRYIGIDMLDVMVEEARKRTGRNILRRNMLKDPLPEADWYLASGSFNLLTRFETLLAIKRCLDAANRGIVFNLLEGKERDGTFNHWLPREIEKACRPFGRVTLYEGYLEGDFTVRIDSW</sequence>
<evidence type="ECO:0000313" key="4">
    <source>
        <dbReference type="Proteomes" id="UP001321445"/>
    </source>
</evidence>
<protein>
    <submittedName>
        <fullName evidence="3">SAM-dependent methyltransferase</fullName>
    </submittedName>
</protein>
<feature type="domain" description="Methyltransferase" evidence="1">
    <location>
        <begin position="48"/>
        <end position="175"/>
    </location>
</feature>
<dbReference type="Gene3D" id="3.40.50.150">
    <property type="entry name" value="Vaccinia Virus protein VP39"/>
    <property type="match status" value="1"/>
</dbReference>
<dbReference type="SUPFAM" id="SSF53335">
    <property type="entry name" value="S-adenosyl-L-methionine-dependent methyltransferases"/>
    <property type="match status" value="1"/>
</dbReference>
<dbReference type="InterPro" id="IPR025714">
    <property type="entry name" value="Methyltranfer_dom"/>
</dbReference>
<keyword evidence="4" id="KW-1185">Reference proteome</keyword>
<name>A0ABN6WVI5_9BACT</name>
<dbReference type="GO" id="GO:0032259">
    <property type="term" value="P:methylation"/>
    <property type="evidence" value="ECO:0007669"/>
    <property type="project" value="UniProtKB-KW"/>
</dbReference>
<keyword evidence="3" id="KW-0489">Methyltransferase</keyword>
<organism evidence="3 4">
    <name type="scientific">Hydrogenimonas cancrithermarum</name>
    <dbReference type="NCBI Taxonomy" id="2993563"/>
    <lineage>
        <taxon>Bacteria</taxon>
        <taxon>Pseudomonadati</taxon>
        <taxon>Campylobacterota</taxon>
        <taxon>Epsilonproteobacteria</taxon>
        <taxon>Campylobacterales</taxon>
        <taxon>Hydrogenimonadaceae</taxon>
        <taxon>Hydrogenimonas</taxon>
    </lineage>
</organism>
<accession>A0ABN6WVI5</accession>
<dbReference type="CDD" id="cd02440">
    <property type="entry name" value="AdoMet_MTases"/>
    <property type="match status" value="1"/>
</dbReference>
<dbReference type="RefSeq" id="WP_286336015.1">
    <property type="nucleotide sequence ID" value="NZ_AP027370.1"/>
</dbReference>